<name>A0ABR8T3K1_9BACL</name>
<evidence type="ECO:0000313" key="1">
    <source>
        <dbReference type="EMBL" id="MBD7970357.1"/>
    </source>
</evidence>
<protein>
    <submittedName>
        <fullName evidence="1">Uncharacterized protein</fullName>
    </submittedName>
</protein>
<dbReference type="Proteomes" id="UP000608071">
    <property type="component" value="Unassembled WGS sequence"/>
</dbReference>
<accession>A0ABR8T3K1</accession>
<comment type="caution">
    <text evidence="1">The sequence shown here is derived from an EMBL/GenBank/DDBJ whole genome shotgun (WGS) entry which is preliminary data.</text>
</comment>
<dbReference type="EMBL" id="JACSQL010000011">
    <property type="protein sequence ID" value="MBD7970357.1"/>
    <property type="molecule type" value="Genomic_DNA"/>
</dbReference>
<gene>
    <name evidence="1" type="ORF">H9647_20015</name>
</gene>
<sequence length="54" mass="6133">MVLKPMKKVRNAAEVIQLLKQEGFDVQTQQSKVNKPEKGFSALIGKRNRPLVLK</sequence>
<proteinExistence type="predicted"/>
<organism evidence="1 2">
    <name type="scientific">Paenibacillus gallinarum</name>
    <dbReference type="NCBI Taxonomy" id="2762232"/>
    <lineage>
        <taxon>Bacteria</taxon>
        <taxon>Bacillati</taxon>
        <taxon>Bacillota</taxon>
        <taxon>Bacilli</taxon>
        <taxon>Bacillales</taxon>
        <taxon>Paenibacillaceae</taxon>
        <taxon>Paenibacillus</taxon>
    </lineage>
</organism>
<reference evidence="1 2" key="1">
    <citation type="submission" date="2020-08" db="EMBL/GenBank/DDBJ databases">
        <title>A Genomic Blueprint of the Chicken Gut Microbiome.</title>
        <authorList>
            <person name="Gilroy R."/>
            <person name="Ravi A."/>
            <person name="Getino M."/>
            <person name="Pursley I."/>
            <person name="Horton D.L."/>
            <person name="Alikhan N.-F."/>
            <person name="Baker D."/>
            <person name="Gharbi K."/>
            <person name="Hall N."/>
            <person name="Watson M."/>
            <person name="Adriaenssens E.M."/>
            <person name="Foster-Nyarko E."/>
            <person name="Jarju S."/>
            <person name="Secka A."/>
            <person name="Antonio M."/>
            <person name="Oren A."/>
            <person name="Chaudhuri R."/>
            <person name="La Ragione R.M."/>
            <person name="Hildebrand F."/>
            <person name="Pallen M.J."/>
        </authorList>
    </citation>
    <scope>NUCLEOTIDE SEQUENCE [LARGE SCALE GENOMIC DNA]</scope>
    <source>
        <strain evidence="1 2">Sa2BVA9</strain>
    </source>
</reference>
<keyword evidence="2" id="KW-1185">Reference proteome</keyword>
<evidence type="ECO:0000313" key="2">
    <source>
        <dbReference type="Proteomes" id="UP000608071"/>
    </source>
</evidence>